<dbReference type="InterPro" id="IPR001437">
    <property type="entry name" value="Tscrpt_elong_fac_GreA/B_C"/>
</dbReference>
<feature type="domain" description="Transcription elongation factor GreA/GreB C-terminal" evidence="1">
    <location>
        <begin position="54"/>
        <end position="125"/>
    </location>
</feature>
<dbReference type="GO" id="GO:0003746">
    <property type="term" value="F:translation elongation factor activity"/>
    <property type="evidence" value="ECO:0007669"/>
    <property type="project" value="UniProtKB-KW"/>
</dbReference>
<proteinExistence type="predicted"/>
<dbReference type="RefSeq" id="WP_179241244.1">
    <property type="nucleotide sequence ID" value="NZ_CP058595.1"/>
</dbReference>
<dbReference type="PANTHER" id="PTHR30437">
    <property type="entry name" value="TRANSCRIPTION ELONGATION FACTOR GREA"/>
    <property type="match status" value="1"/>
</dbReference>
<accession>A0A7H9ANI0</accession>
<dbReference type="KEGG" id="cagg:HYG79_06170"/>
<organism evidence="2 3">
    <name type="scientific">Costertonia aggregata</name>
    <dbReference type="NCBI Taxonomy" id="343403"/>
    <lineage>
        <taxon>Bacteria</taxon>
        <taxon>Pseudomonadati</taxon>
        <taxon>Bacteroidota</taxon>
        <taxon>Flavobacteriia</taxon>
        <taxon>Flavobacteriales</taxon>
        <taxon>Flavobacteriaceae</taxon>
        <taxon>Costertonia</taxon>
    </lineage>
</organism>
<evidence type="ECO:0000313" key="2">
    <source>
        <dbReference type="EMBL" id="QLG44954.1"/>
    </source>
</evidence>
<dbReference type="Pfam" id="PF01272">
    <property type="entry name" value="GreA_GreB"/>
    <property type="match status" value="1"/>
</dbReference>
<dbReference type="GO" id="GO:0070063">
    <property type="term" value="F:RNA polymerase binding"/>
    <property type="evidence" value="ECO:0007669"/>
    <property type="project" value="InterPro"/>
</dbReference>
<dbReference type="EMBL" id="CP058595">
    <property type="protein sequence ID" value="QLG44954.1"/>
    <property type="molecule type" value="Genomic_DNA"/>
</dbReference>
<keyword evidence="3" id="KW-1185">Reference proteome</keyword>
<keyword evidence="2" id="KW-0251">Elongation factor</keyword>
<sequence>MKYSNLILEKRDFVKLKRILNVHRYYEDYAHKDALERLKERIEDALVQDEENVPDDVVRLNSKVTVISRDGKSQVFHLVPPSEENIKEGNISVISTLGANLIGLAVDDTVQIGIPSDFKSLKIIKTKRSHQLSSDPYSEIDF</sequence>
<keyword evidence="2" id="KW-0648">Protein biosynthesis</keyword>
<dbReference type="PANTHER" id="PTHR30437:SF5">
    <property type="entry name" value="REGULATOR OF NUCLEOSIDE DIPHOSPHATE KINASE"/>
    <property type="match status" value="1"/>
</dbReference>
<dbReference type="SUPFAM" id="SSF54534">
    <property type="entry name" value="FKBP-like"/>
    <property type="match status" value="1"/>
</dbReference>
<dbReference type="GO" id="GO:0003677">
    <property type="term" value="F:DNA binding"/>
    <property type="evidence" value="ECO:0007669"/>
    <property type="project" value="InterPro"/>
</dbReference>
<protein>
    <submittedName>
        <fullName evidence="2">GreA/GreB family elongation factor</fullName>
    </submittedName>
</protein>
<dbReference type="Gene3D" id="3.10.50.30">
    <property type="entry name" value="Transcription elongation factor, GreA/GreB, C-terminal domain"/>
    <property type="match status" value="1"/>
</dbReference>
<dbReference type="GO" id="GO:0006354">
    <property type="term" value="P:DNA-templated transcription elongation"/>
    <property type="evidence" value="ECO:0007669"/>
    <property type="project" value="TreeGrafter"/>
</dbReference>
<gene>
    <name evidence="2" type="ORF">HYG79_06170</name>
</gene>
<name>A0A7H9ANI0_9FLAO</name>
<dbReference type="Proteomes" id="UP000509302">
    <property type="component" value="Chromosome"/>
</dbReference>
<dbReference type="GO" id="GO:0032784">
    <property type="term" value="P:regulation of DNA-templated transcription elongation"/>
    <property type="evidence" value="ECO:0007669"/>
    <property type="project" value="InterPro"/>
</dbReference>
<dbReference type="InterPro" id="IPR023459">
    <property type="entry name" value="Tscrpt_elong_fac_GreA/B_fam"/>
</dbReference>
<evidence type="ECO:0000313" key="3">
    <source>
        <dbReference type="Proteomes" id="UP000509302"/>
    </source>
</evidence>
<dbReference type="InterPro" id="IPR036953">
    <property type="entry name" value="GreA/GreB_C_sf"/>
</dbReference>
<reference evidence="2 3" key="1">
    <citation type="journal article" date="2006" name="Int. J. Syst. Evol. Microbiol.">
        <title>Costertonia aggregata gen. nov., sp. nov., a mesophilic marine bacterium of the family Flavobacteriaceae, isolated from a mature biofilm.</title>
        <authorList>
            <person name="Kwon K.K."/>
            <person name="Lee Y.K."/>
            <person name="Lee H.K."/>
        </authorList>
    </citation>
    <scope>NUCLEOTIDE SEQUENCE [LARGE SCALE GENOMIC DNA]</scope>
    <source>
        <strain evidence="2 3">KCCM 42265</strain>
    </source>
</reference>
<evidence type="ECO:0000259" key="1">
    <source>
        <dbReference type="Pfam" id="PF01272"/>
    </source>
</evidence>
<dbReference type="AlphaFoldDB" id="A0A7H9ANI0"/>